<dbReference type="PANTHER" id="PTHR40841">
    <property type="entry name" value="SIDEROPHORE TRIACETYLFUSARININE C ESTERASE"/>
    <property type="match status" value="1"/>
</dbReference>
<dbReference type="InterPro" id="IPR029058">
    <property type="entry name" value="AB_hydrolase_fold"/>
</dbReference>
<dbReference type="STRING" id="408657.SAMN04487995_0096"/>
<dbReference type="EMBL" id="FNXY01000001">
    <property type="protein sequence ID" value="SEI37272.1"/>
    <property type="molecule type" value="Genomic_DNA"/>
</dbReference>
<feature type="signal peptide" evidence="3">
    <location>
        <begin position="1"/>
        <end position="19"/>
    </location>
</feature>
<evidence type="ECO:0000256" key="3">
    <source>
        <dbReference type="SAM" id="SignalP"/>
    </source>
</evidence>
<reference evidence="4 5" key="1">
    <citation type="submission" date="2016-10" db="EMBL/GenBank/DDBJ databases">
        <authorList>
            <person name="de Groot N.N."/>
        </authorList>
    </citation>
    <scope>NUCLEOTIDE SEQUENCE [LARGE SCALE GENOMIC DNA]</scope>
    <source>
        <strain evidence="4 5">DSM 19938</strain>
    </source>
</reference>
<evidence type="ECO:0000313" key="5">
    <source>
        <dbReference type="Proteomes" id="UP000199532"/>
    </source>
</evidence>
<sequence>MKILAAYLFLTFLTFSSYGQTEISGQTSSKPFILGSIEEIQSTVLSEKRIINVYLPEGYSKNDTTKYPVVYLLDGAADEDFIHITGLFQFNSFPWINRVPKSIIVGIANVDRKRDFTFPTTVDSDKKRFPSTGQSEKFITFLEQELRPYIEKKFKTNSSRTLIGQSLGGLLATEILLKKPLLFNKYVIVSPSLWWDNGSLLKQSAVLLQENFNTKTDVYIAVGKEGLAPSDTPHVMEVDANLLAEKLKKGKSPRVKIYFDYLPHEDHATVTHQAVFNALRALYPIADVQKTQ</sequence>
<proteinExistence type="inferred from homology"/>
<dbReference type="RefSeq" id="WP_090330670.1">
    <property type="nucleotide sequence ID" value="NZ_FNXY01000001.1"/>
</dbReference>
<dbReference type="SUPFAM" id="SSF53474">
    <property type="entry name" value="alpha/beta-Hydrolases"/>
    <property type="match status" value="1"/>
</dbReference>
<dbReference type="InterPro" id="IPR000801">
    <property type="entry name" value="Esterase-like"/>
</dbReference>
<dbReference type="AlphaFoldDB" id="A0A1H6QE43"/>
<evidence type="ECO:0000256" key="2">
    <source>
        <dbReference type="ARBA" id="ARBA00022801"/>
    </source>
</evidence>
<name>A0A1H6QE43_9BACT</name>
<gene>
    <name evidence="4" type="ORF">SAMN04487995_0096</name>
</gene>
<dbReference type="OrthoDB" id="9784036at2"/>
<dbReference type="PANTHER" id="PTHR40841:SF2">
    <property type="entry name" value="SIDEROPHORE-DEGRADING ESTERASE (EUROFUNG)"/>
    <property type="match status" value="1"/>
</dbReference>
<evidence type="ECO:0000313" key="4">
    <source>
        <dbReference type="EMBL" id="SEI37272.1"/>
    </source>
</evidence>
<accession>A0A1H6QE43</accession>
<evidence type="ECO:0000256" key="1">
    <source>
        <dbReference type="ARBA" id="ARBA00005622"/>
    </source>
</evidence>
<dbReference type="GO" id="GO:0016788">
    <property type="term" value="F:hydrolase activity, acting on ester bonds"/>
    <property type="evidence" value="ECO:0007669"/>
    <property type="project" value="TreeGrafter"/>
</dbReference>
<feature type="chain" id="PRO_5011519467" description="Esterase" evidence="3">
    <location>
        <begin position="20"/>
        <end position="292"/>
    </location>
</feature>
<comment type="similarity">
    <text evidence="1">Belongs to the esterase D family.</text>
</comment>
<dbReference type="Gene3D" id="3.40.50.1820">
    <property type="entry name" value="alpha/beta hydrolase"/>
    <property type="match status" value="1"/>
</dbReference>
<dbReference type="Pfam" id="PF00756">
    <property type="entry name" value="Esterase"/>
    <property type="match status" value="1"/>
</dbReference>
<dbReference type="InterPro" id="IPR052558">
    <property type="entry name" value="Siderophore_Hydrolase_D"/>
</dbReference>
<keyword evidence="3" id="KW-0732">Signal</keyword>
<keyword evidence="2" id="KW-0378">Hydrolase</keyword>
<evidence type="ECO:0008006" key="6">
    <source>
        <dbReference type="Google" id="ProtNLM"/>
    </source>
</evidence>
<keyword evidence="5" id="KW-1185">Reference proteome</keyword>
<organism evidence="4 5">
    <name type="scientific">Dyadobacter koreensis</name>
    <dbReference type="NCBI Taxonomy" id="408657"/>
    <lineage>
        <taxon>Bacteria</taxon>
        <taxon>Pseudomonadati</taxon>
        <taxon>Bacteroidota</taxon>
        <taxon>Cytophagia</taxon>
        <taxon>Cytophagales</taxon>
        <taxon>Spirosomataceae</taxon>
        <taxon>Dyadobacter</taxon>
    </lineage>
</organism>
<protein>
    <recommendedName>
        <fullName evidence="6">Esterase</fullName>
    </recommendedName>
</protein>
<dbReference type="Proteomes" id="UP000199532">
    <property type="component" value="Unassembled WGS sequence"/>
</dbReference>